<dbReference type="PANTHER" id="PTHR47331">
    <property type="entry name" value="PHD-TYPE DOMAIN-CONTAINING PROTEIN"/>
    <property type="match status" value="1"/>
</dbReference>
<dbReference type="OrthoDB" id="6619879at2759"/>
<evidence type="ECO:0000313" key="2">
    <source>
        <dbReference type="Proteomes" id="UP000007819"/>
    </source>
</evidence>
<sequence length="340" mass="38367">MYRQIQIHSDDRTYQHIVWRNSPSDELQDYELTTVTYGVSASPYQAIRVLHQLEHDDGHKFPLARKILSTQTYVDDIVSGDDTVSAMLQRQADLVQLLMQAGFELKKWSSNSREVLRHIPQGDHAVQPSFDPKDDMSVKILGLHWDPVTDTFSYHTSPVPLTATKRVVLSTIAKLYDPVGAIAPIIFWAKSLMQTIWQSGLDWDDPLPPSLMTSWGKFASELHLVCEIKLPRHIVVSTRLVTQLLGFCDASERGYAAVVYLRTIDVNGDIKVYFITSKSKVAPLKLGSLDRSLTIPRLELCGALLLAQTIQRLCDTFESAISISAIYTWTDSQVLRILAR</sequence>
<protein>
    <recommendedName>
        <fullName evidence="3">Reverse transcriptase domain-containing protein</fullName>
    </recommendedName>
</protein>
<dbReference type="AlphaFoldDB" id="A0A8R1X1F2"/>
<dbReference type="KEGG" id="api:103308428"/>
<accession>A0A8R1X1F2</accession>
<proteinExistence type="predicted"/>
<dbReference type="EnsemblMetazoa" id="XM_008181770.1">
    <property type="protein sequence ID" value="XP_008179992.1"/>
    <property type="gene ID" value="LOC103308428"/>
</dbReference>
<dbReference type="Proteomes" id="UP000007819">
    <property type="component" value="Unassembled WGS sequence"/>
</dbReference>
<reference evidence="1" key="2">
    <citation type="submission" date="2022-06" db="UniProtKB">
        <authorList>
            <consortium name="EnsemblMetazoa"/>
        </authorList>
    </citation>
    <scope>IDENTIFICATION</scope>
</reference>
<dbReference type="RefSeq" id="XP_008179992.1">
    <property type="nucleotide sequence ID" value="XM_008181770.1"/>
</dbReference>
<evidence type="ECO:0008006" key="3">
    <source>
        <dbReference type="Google" id="ProtNLM"/>
    </source>
</evidence>
<dbReference type="GeneID" id="103308428"/>
<keyword evidence="2" id="KW-1185">Reference proteome</keyword>
<dbReference type="InterPro" id="IPR043502">
    <property type="entry name" value="DNA/RNA_pol_sf"/>
</dbReference>
<dbReference type="InterPro" id="IPR008042">
    <property type="entry name" value="Retrotrans_Pao"/>
</dbReference>
<organism evidence="1 2">
    <name type="scientific">Acyrthosiphon pisum</name>
    <name type="common">Pea aphid</name>
    <dbReference type="NCBI Taxonomy" id="7029"/>
    <lineage>
        <taxon>Eukaryota</taxon>
        <taxon>Metazoa</taxon>
        <taxon>Ecdysozoa</taxon>
        <taxon>Arthropoda</taxon>
        <taxon>Hexapoda</taxon>
        <taxon>Insecta</taxon>
        <taxon>Pterygota</taxon>
        <taxon>Neoptera</taxon>
        <taxon>Paraneoptera</taxon>
        <taxon>Hemiptera</taxon>
        <taxon>Sternorrhyncha</taxon>
        <taxon>Aphidomorpha</taxon>
        <taxon>Aphidoidea</taxon>
        <taxon>Aphididae</taxon>
        <taxon>Macrosiphini</taxon>
        <taxon>Acyrthosiphon</taxon>
    </lineage>
</organism>
<reference evidence="2" key="1">
    <citation type="submission" date="2010-06" db="EMBL/GenBank/DDBJ databases">
        <authorList>
            <person name="Jiang H."/>
            <person name="Abraham K."/>
            <person name="Ali S."/>
            <person name="Alsbrooks S.L."/>
            <person name="Anim B.N."/>
            <person name="Anosike U.S."/>
            <person name="Attaway T."/>
            <person name="Bandaranaike D.P."/>
            <person name="Battles P.K."/>
            <person name="Bell S.N."/>
            <person name="Bell A.V."/>
            <person name="Beltran B."/>
            <person name="Bickham C."/>
            <person name="Bustamante Y."/>
            <person name="Caleb T."/>
            <person name="Canada A."/>
            <person name="Cardenas V."/>
            <person name="Carter K."/>
            <person name="Chacko J."/>
            <person name="Chandrabose M.N."/>
            <person name="Chavez D."/>
            <person name="Chavez A."/>
            <person name="Chen L."/>
            <person name="Chu H.-S."/>
            <person name="Claassen K.J."/>
            <person name="Cockrell R."/>
            <person name="Collins M."/>
            <person name="Cooper J.A."/>
            <person name="Cree A."/>
            <person name="Curry S.M."/>
            <person name="Da Y."/>
            <person name="Dao M.D."/>
            <person name="Das B."/>
            <person name="Davila M.-L."/>
            <person name="Davy-Carroll L."/>
            <person name="Denson S."/>
            <person name="Dinh H."/>
            <person name="Ebong V.E."/>
            <person name="Edwards J.R."/>
            <person name="Egan A."/>
            <person name="El-Daye J."/>
            <person name="Escobedo L."/>
            <person name="Fernandez S."/>
            <person name="Fernando P.R."/>
            <person name="Flagg N."/>
            <person name="Forbes L.D."/>
            <person name="Fowler R.G."/>
            <person name="Fu Q."/>
            <person name="Gabisi R.A."/>
            <person name="Ganer J."/>
            <person name="Garbino Pronczuk A."/>
            <person name="Garcia R.M."/>
            <person name="Garner T."/>
            <person name="Garrett T.E."/>
            <person name="Gonzalez D.A."/>
            <person name="Hamid H."/>
            <person name="Hawkins E.S."/>
            <person name="Hirani K."/>
            <person name="Hogues M.E."/>
            <person name="Hollins B."/>
            <person name="Hsiao C.-H."/>
            <person name="Jabil R."/>
            <person name="James M.L."/>
            <person name="Jhangiani S.N."/>
            <person name="Johnson B."/>
            <person name="Johnson Q."/>
            <person name="Joshi V."/>
            <person name="Kalu J.B."/>
            <person name="Kam C."/>
            <person name="Kashfia A."/>
            <person name="Keebler J."/>
            <person name="Kisamo H."/>
            <person name="Kovar C.L."/>
            <person name="Lago L.A."/>
            <person name="Lai C.-Y."/>
            <person name="Laidlaw J."/>
            <person name="Lara F."/>
            <person name="Le T.-K."/>
            <person name="Lee S.L."/>
            <person name="Legall F.H."/>
            <person name="Lemon S.J."/>
            <person name="Lewis L.R."/>
            <person name="Li B."/>
            <person name="Liu Y."/>
            <person name="Liu Y.-S."/>
            <person name="Lopez J."/>
            <person name="Lozado R.J."/>
            <person name="Lu J."/>
            <person name="Madu R.C."/>
            <person name="Maheshwari M."/>
            <person name="Maheshwari R."/>
            <person name="Malloy K."/>
            <person name="Martinez E."/>
            <person name="Mathew T."/>
            <person name="Mercado I.C."/>
            <person name="Mercado C."/>
            <person name="Meyer B."/>
            <person name="Montgomery K."/>
            <person name="Morgan M.B."/>
            <person name="Munidasa M."/>
            <person name="Nazareth L.V."/>
            <person name="Nelson J."/>
            <person name="Ng B.M."/>
            <person name="Nguyen N.B."/>
            <person name="Nguyen P.Q."/>
            <person name="Nguyen T."/>
            <person name="Obregon M."/>
            <person name="Okwuonu G.O."/>
            <person name="Onwere C.G."/>
            <person name="Orozco G."/>
            <person name="Parra A."/>
            <person name="Patel S."/>
            <person name="Patil S."/>
            <person name="Perez A."/>
            <person name="Perez Y."/>
            <person name="Pham C."/>
            <person name="Primus E.L."/>
            <person name="Pu L.-L."/>
            <person name="Puazo M."/>
            <person name="Qin X."/>
            <person name="Quiroz J.B."/>
            <person name="Reese J."/>
            <person name="Richards S."/>
            <person name="Rives C.M."/>
            <person name="Robberts R."/>
            <person name="Ruiz S.J."/>
            <person name="Ruiz M.J."/>
            <person name="Santibanez J."/>
            <person name="Schneider B.W."/>
            <person name="Sisson I."/>
            <person name="Smith M."/>
            <person name="Sodergren E."/>
            <person name="Song X.-Z."/>
            <person name="Song B.B."/>
            <person name="Summersgill H."/>
            <person name="Thelus R."/>
            <person name="Thornton R.D."/>
            <person name="Trejos Z.Y."/>
            <person name="Usmani K."/>
            <person name="Vattathil S."/>
            <person name="Villasana D."/>
            <person name="Walker D.L."/>
            <person name="Wang S."/>
            <person name="Wang K."/>
            <person name="White C.S."/>
            <person name="Williams A.C."/>
            <person name="Williamson J."/>
            <person name="Wilson K."/>
            <person name="Woghiren I.O."/>
            <person name="Woodworth J.R."/>
            <person name="Worley K.C."/>
            <person name="Wright R.A."/>
            <person name="Wu W."/>
            <person name="Young L."/>
            <person name="Zhang L."/>
            <person name="Zhang J."/>
            <person name="Zhu Y."/>
            <person name="Muzny D.M."/>
            <person name="Weinstock G."/>
            <person name="Gibbs R.A."/>
        </authorList>
    </citation>
    <scope>NUCLEOTIDE SEQUENCE [LARGE SCALE GENOMIC DNA]</scope>
    <source>
        <strain evidence="2">LSR1</strain>
    </source>
</reference>
<dbReference type="GO" id="GO:0071897">
    <property type="term" value="P:DNA biosynthetic process"/>
    <property type="evidence" value="ECO:0007669"/>
    <property type="project" value="UniProtKB-ARBA"/>
</dbReference>
<evidence type="ECO:0000313" key="1">
    <source>
        <dbReference type="EnsemblMetazoa" id="XP_008179992.1"/>
    </source>
</evidence>
<dbReference type="Pfam" id="PF05380">
    <property type="entry name" value="Peptidase_A17"/>
    <property type="match status" value="1"/>
</dbReference>
<dbReference type="SUPFAM" id="SSF56672">
    <property type="entry name" value="DNA/RNA polymerases"/>
    <property type="match status" value="1"/>
</dbReference>
<name>A0A8R1X1F2_ACYPI</name>